<proteinExistence type="predicted"/>
<dbReference type="NCBIfam" id="TIGR00976">
    <property type="entry name" value="CocE_NonD"/>
    <property type="match status" value="1"/>
</dbReference>
<dbReference type="SMART" id="SM00939">
    <property type="entry name" value="PepX_C"/>
    <property type="match status" value="1"/>
</dbReference>
<evidence type="ECO:0000313" key="3">
    <source>
        <dbReference type="EMBL" id="EMD94535.1"/>
    </source>
</evidence>
<dbReference type="OMA" id="WPLANTQ"/>
<dbReference type="InterPro" id="IPR008979">
    <property type="entry name" value="Galactose-bd-like_sf"/>
</dbReference>
<accession>M2TAE4</accession>
<dbReference type="InterPro" id="IPR005674">
    <property type="entry name" value="CocE/Ser_esterase"/>
</dbReference>
<dbReference type="InterPro" id="IPR000383">
    <property type="entry name" value="Xaa-Pro-like_dom"/>
</dbReference>
<dbReference type="Gene3D" id="3.40.50.1820">
    <property type="entry name" value="alpha/beta hydrolase"/>
    <property type="match status" value="1"/>
</dbReference>
<feature type="domain" description="Xaa-Pro dipeptidyl-peptidase C-terminal" evidence="2">
    <location>
        <begin position="233"/>
        <end position="494"/>
    </location>
</feature>
<dbReference type="InterPro" id="IPR029058">
    <property type="entry name" value="AB_hydrolase_fold"/>
</dbReference>
<keyword evidence="4" id="KW-1185">Reference proteome</keyword>
<organism evidence="3 4">
    <name type="scientific">Cochliobolus heterostrophus (strain C5 / ATCC 48332 / race O)</name>
    <name type="common">Southern corn leaf blight fungus</name>
    <name type="synonym">Bipolaris maydis</name>
    <dbReference type="NCBI Taxonomy" id="701091"/>
    <lineage>
        <taxon>Eukaryota</taxon>
        <taxon>Fungi</taxon>
        <taxon>Dikarya</taxon>
        <taxon>Ascomycota</taxon>
        <taxon>Pezizomycotina</taxon>
        <taxon>Dothideomycetes</taxon>
        <taxon>Pleosporomycetidae</taxon>
        <taxon>Pleosporales</taxon>
        <taxon>Pleosporineae</taxon>
        <taxon>Pleosporaceae</taxon>
        <taxon>Bipolaris</taxon>
    </lineage>
</organism>
<dbReference type="HOGENOM" id="CLU_015590_2_1_1"/>
<protein>
    <recommendedName>
        <fullName evidence="2">Xaa-Pro dipeptidyl-peptidase C-terminal domain-containing protein</fullName>
    </recommendedName>
</protein>
<reference evidence="3 4" key="1">
    <citation type="journal article" date="2012" name="PLoS Pathog.">
        <title>Diverse lifestyles and strategies of plant pathogenesis encoded in the genomes of eighteen Dothideomycetes fungi.</title>
        <authorList>
            <person name="Ohm R.A."/>
            <person name="Feau N."/>
            <person name="Henrissat B."/>
            <person name="Schoch C.L."/>
            <person name="Horwitz B.A."/>
            <person name="Barry K.W."/>
            <person name="Condon B.J."/>
            <person name="Copeland A.C."/>
            <person name="Dhillon B."/>
            <person name="Glaser F."/>
            <person name="Hesse C.N."/>
            <person name="Kosti I."/>
            <person name="LaButti K."/>
            <person name="Lindquist E.A."/>
            <person name="Lucas S."/>
            <person name="Salamov A.A."/>
            <person name="Bradshaw R.E."/>
            <person name="Ciuffetti L."/>
            <person name="Hamelin R.C."/>
            <person name="Kema G.H.J."/>
            <person name="Lawrence C."/>
            <person name="Scott J.A."/>
            <person name="Spatafora J.W."/>
            <person name="Turgeon B.G."/>
            <person name="de Wit P.J.G.M."/>
            <person name="Zhong S."/>
            <person name="Goodwin S.B."/>
            <person name="Grigoriev I.V."/>
        </authorList>
    </citation>
    <scope>NUCLEOTIDE SEQUENCE [LARGE SCALE GENOMIC DNA]</scope>
    <source>
        <strain evidence="4">C5 / ATCC 48332 / race O</strain>
    </source>
</reference>
<dbReference type="Pfam" id="PF08530">
    <property type="entry name" value="PepX_C"/>
    <property type="match status" value="1"/>
</dbReference>
<dbReference type="EMBL" id="KB445571">
    <property type="protein sequence ID" value="EMD94535.1"/>
    <property type="molecule type" value="Genomic_DNA"/>
</dbReference>
<dbReference type="PANTHER" id="PTHR43056">
    <property type="entry name" value="PEPTIDASE S9 PROLYL OLIGOPEPTIDASE"/>
    <property type="match status" value="1"/>
</dbReference>
<dbReference type="eggNOG" id="ENOG502QZDY">
    <property type="taxonomic scope" value="Eukaryota"/>
</dbReference>
<dbReference type="Gene3D" id="1.10.3020.20">
    <property type="match status" value="1"/>
</dbReference>
<name>M2TAE4_COCH5</name>
<dbReference type="InterPro" id="IPR050585">
    <property type="entry name" value="Xaa-Pro_dipeptidyl-ppase/CocE"/>
</dbReference>
<dbReference type="GO" id="GO:0008239">
    <property type="term" value="F:dipeptidyl-peptidase activity"/>
    <property type="evidence" value="ECO:0007669"/>
    <property type="project" value="InterPro"/>
</dbReference>
<dbReference type="PANTHER" id="PTHR43056:SF10">
    <property type="entry name" value="COCE_NOND FAMILY, PUTATIVE (AFU_ORTHOLOGUE AFUA_7G00600)-RELATED"/>
    <property type="match status" value="1"/>
</dbReference>
<evidence type="ECO:0000259" key="2">
    <source>
        <dbReference type="SMART" id="SM00939"/>
    </source>
</evidence>
<dbReference type="AlphaFoldDB" id="M2TAE4"/>
<dbReference type="Gene3D" id="2.60.120.260">
    <property type="entry name" value="Galactose-binding domain-like"/>
    <property type="match status" value="1"/>
</dbReference>
<dbReference type="SUPFAM" id="SSF49785">
    <property type="entry name" value="Galactose-binding domain-like"/>
    <property type="match status" value="1"/>
</dbReference>
<reference evidence="4" key="2">
    <citation type="journal article" date="2013" name="PLoS Genet.">
        <title>Comparative genome structure, secondary metabolite, and effector coding capacity across Cochliobolus pathogens.</title>
        <authorList>
            <person name="Condon B.J."/>
            <person name="Leng Y."/>
            <person name="Wu D."/>
            <person name="Bushley K.E."/>
            <person name="Ohm R.A."/>
            <person name="Otillar R."/>
            <person name="Martin J."/>
            <person name="Schackwitz W."/>
            <person name="Grimwood J."/>
            <person name="MohdZainudin N."/>
            <person name="Xue C."/>
            <person name="Wang R."/>
            <person name="Manning V.A."/>
            <person name="Dhillon B."/>
            <person name="Tu Z.J."/>
            <person name="Steffenson B.J."/>
            <person name="Salamov A."/>
            <person name="Sun H."/>
            <person name="Lowry S."/>
            <person name="LaButti K."/>
            <person name="Han J."/>
            <person name="Copeland A."/>
            <person name="Lindquist E."/>
            <person name="Barry K."/>
            <person name="Schmutz J."/>
            <person name="Baker S.E."/>
            <person name="Ciuffetti L.M."/>
            <person name="Grigoriev I.V."/>
            <person name="Zhong S."/>
            <person name="Turgeon B.G."/>
        </authorList>
    </citation>
    <scope>NUCLEOTIDE SEQUENCE [LARGE SCALE GENOMIC DNA]</scope>
    <source>
        <strain evidence="4">C5 / ATCC 48332 / race O</strain>
    </source>
</reference>
<dbReference type="SUPFAM" id="SSF53474">
    <property type="entry name" value="alpha/beta-Hydrolases"/>
    <property type="match status" value="1"/>
</dbReference>
<dbReference type="Pfam" id="PF02129">
    <property type="entry name" value="Peptidase_S15"/>
    <property type="match status" value="1"/>
</dbReference>
<dbReference type="Proteomes" id="UP000016936">
    <property type="component" value="Unassembled WGS sequence"/>
</dbReference>
<dbReference type="STRING" id="701091.M2TAE4"/>
<keyword evidence="1" id="KW-0378">Hydrolase</keyword>
<evidence type="ECO:0000256" key="1">
    <source>
        <dbReference type="ARBA" id="ARBA00022801"/>
    </source>
</evidence>
<dbReference type="InterPro" id="IPR013736">
    <property type="entry name" value="Xaa-Pro_dipept_C"/>
</dbReference>
<sequence length="504" mass="56549">MMRLSLTTDKSFHPKSFAEVNPAQKSTHSAWEVLDPRYWTANGYVVLRVDERGCGQSHGMLDSMSRSTSDGFVDVIEWAAEQSWSSGKIGLLGISYYAGSQWRVAARRPKGLAAIVPWEGMSDYYRDRVRHGGILSNTFIDFESELFILSIDQVALTDANSYRDDEYFKSKDFNLADIEVPLLSIANWGGILLHLRGNIQGYVQAGSEFKYLRCITGRHDLPFYYDEEVAVQRSFLDAVLKGEDLEGWTVPGKLPPVDMCLRVGNSGVNVPEKERKAFPRRKESHWPLANTQYKKFFLGKENTLSTTDPTGKGMVQYDALSGEVNFRTAPCEEEAEITSHPLAHLVASVSSMDGASPCNMDIFLTLRHYDSQGNEVFYTGTTGEPVPVVKGWLRLSLRRVDDSHPAHREYLPHRNYFSSNVQKVIPGELYPVDVEIWPTNGVIGKGHTLDLQIAGRDTQGGGMFEHNHPEDRPESVLKAWNNIHFGPGQQSFLVLPIIPSTDIN</sequence>
<gene>
    <name evidence="3" type="ORF">COCHEDRAFT_1027113</name>
</gene>
<evidence type="ECO:0000313" key="4">
    <source>
        <dbReference type="Proteomes" id="UP000016936"/>
    </source>
</evidence>